<dbReference type="RefSeq" id="WP_117064597.1">
    <property type="nucleotide sequence ID" value="NZ_QJSL01000002.1"/>
</dbReference>
<dbReference type="Pfam" id="PF18864">
    <property type="entry name" value="AbiTii"/>
    <property type="match status" value="1"/>
</dbReference>
<accession>A0A4Q2EAF4</accession>
<reference evidence="2 3" key="1">
    <citation type="submission" date="2018-06" db="EMBL/GenBank/DDBJ databases">
        <title>Carbapenemase-producing Enterobacteriaceae present in wastewater treatment plant effluent and nearby surface waters in the US.</title>
        <authorList>
            <person name="Mathys D.A."/>
            <person name="Mollenkopf D.F."/>
            <person name="Feicht S.M."/>
            <person name="Adams R.J."/>
            <person name="Albers A.L."/>
            <person name="Grooters S.V."/>
            <person name="Stuever D.M."/>
            <person name="Daniels J.B."/>
            <person name="Wittum T.E."/>
        </authorList>
    </citation>
    <scope>NUCLEOTIDE SEQUENCE [LARGE SCALE GENOMIC DNA]</scope>
    <source>
        <strain evidence="2 3">GEO_4_Eff_A</strain>
    </source>
</reference>
<dbReference type="InterPro" id="IPR041304">
    <property type="entry name" value="AbiTii"/>
</dbReference>
<feature type="domain" description="AbiTii" evidence="1">
    <location>
        <begin position="7"/>
        <end position="187"/>
    </location>
</feature>
<dbReference type="AlphaFoldDB" id="A0A4Q2EAF4"/>
<name>A0A4Q2EAF4_ENTCL</name>
<proteinExistence type="predicted"/>
<protein>
    <submittedName>
        <fullName evidence="2">Abortive phage resistance protein</fullName>
    </submittedName>
</protein>
<organism evidence="2 3">
    <name type="scientific">Enterobacter cloacae</name>
    <dbReference type="NCBI Taxonomy" id="550"/>
    <lineage>
        <taxon>Bacteria</taxon>
        <taxon>Pseudomonadati</taxon>
        <taxon>Pseudomonadota</taxon>
        <taxon>Gammaproteobacteria</taxon>
        <taxon>Enterobacterales</taxon>
        <taxon>Enterobacteriaceae</taxon>
        <taxon>Enterobacter</taxon>
        <taxon>Enterobacter cloacae complex</taxon>
    </lineage>
</organism>
<evidence type="ECO:0000313" key="3">
    <source>
        <dbReference type="Proteomes" id="UP000290875"/>
    </source>
</evidence>
<gene>
    <name evidence="2" type="ORF">DM877_02010</name>
</gene>
<evidence type="ECO:0000259" key="1">
    <source>
        <dbReference type="Pfam" id="PF18864"/>
    </source>
</evidence>
<evidence type="ECO:0000313" key="2">
    <source>
        <dbReference type="EMBL" id="RXW30410.1"/>
    </source>
</evidence>
<sequence>MSNSPVLNLQEMASSSSVDIETLLSRAKMISVKLGLQDISDWLDYEMKGYPSHDLLPEYRIILDAQVMAFNPYSGWVPYLIANTTGENKEVYDSLTTININNPISMLVEHAKSESVLHSDLPGFMTELLQEMAGCRYRMAWCIYPAQLINIISSVRVKILDWSLLLESKGILGEGLLFSKEEKSEAYGMTINNINNFNASVNNSGAIGAGNNGDITQTNTVNTLNFDSLSNQLKVLGVATDDVVALKKLIVSASHPKASGSFDPVIGNWMGNVMGKAYSGELNVSGTEASVLIVKALSSYYGF</sequence>
<dbReference type="EMBL" id="QJSL01000002">
    <property type="protein sequence ID" value="RXW30410.1"/>
    <property type="molecule type" value="Genomic_DNA"/>
</dbReference>
<dbReference type="Proteomes" id="UP000290875">
    <property type="component" value="Unassembled WGS sequence"/>
</dbReference>
<comment type="caution">
    <text evidence="2">The sequence shown here is derived from an EMBL/GenBank/DDBJ whole genome shotgun (WGS) entry which is preliminary data.</text>
</comment>